<dbReference type="InterPro" id="IPR046953">
    <property type="entry name" value="Spore_GerAC-like_C"/>
</dbReference>
<dbReference type="RefSeq" id="WP_042227137.1">
    <property type="nucleotide sequence ID" value="NZ_CP026520.1"/>
</dbReference>
<evidence type="ECO:0000313" key="13">
    <source>
        <dbReference type="Proteomes" id="UP001527202"/>
    </source>
</evidence>
<dbReference type="GO" id="GO:0016020">
    <property type="term" value="C:membrane"/>
    <property type="evidence" value="ECO:0007669"/>
    <property type="project" value="UniProtKB-SubCell"/>
</dbReference>
<dbReference type="EMBL" id="JAMDMJ010000015">
    <property type="protein sequence ID" value="MCY9596888.1"/>
    <property type="molecule type" value="Genomic_DNA"/>
</dbReference>
<keyword evidence="13" id="KW-1185">Reference proteome</keyword>
<dbReference type="Pfam" id="PF25198">
    <property type="entry name" value="Spore_GerAC_N"/>
    <property type="match status" value="1"/>
</dbReference>
<evidence type="ECO:0000313" key="12">
    <source>
        <dbReference type="Proteomes" id="UP000288943"/>
    </source>
</evidence>
<keyword evidence="5" id="KW-0472">Membrane</keyword>
<dbReference type="InterPro" id="IPR038501">
    <property type="entry name" value="Spore_GerAC_C_sf"/>
</dbReference>
<protein>
    <submittedName>
        <fullName evidence="10">Ger(X)C family spore germination C-terminal domain-containing protein</fullName>
    </submittedName>
    <submittedName>
        <fullName evidence="11">Ger(X)C family spore germination protein</fullName>
    </submittedName>
</protein>
<comment type="similarity">
    <text evidence="2">Belongs to the GerABKC lipoprotein family.</text>
</comment>
<dbReference type="AlphaFoldDB" id="A0A410WZB4"/>
<keyword evidence="7" id="KW-0449">Lipoprotein</keyword>
<reference evidence="10 13" key="2">
    <citation type="submission" date="2022-05" db="EMBL/GenBank/DDBJ databases">
        <title>Genome Sequencing of Bee-Associated Microbes.</title>
        <authorList>
            <person name="Dunlap C."/>
        </authorList>
    </citation>
    <scope>NUCLEOTIDE SEQUENCE [LARGE SCALE GENOMIC DNA]</scope>
    <source>
        <strain evidence="10 13">NRRL B-23120</strain>
    </source>
</reference>
<sequence length="365" mass="41864">MFKMRRLFLPSLLFLSGCSSDQNILEKIGYIQSAAYDWAPDNKMKVTLSIPVIERESRDGYDEILTITASSSKAAKNLLSRKTSRALVSGQLRNLLYGIELAKTGLRRNMDSILRDPSISKRSNIILTEGEAHDIINRDYTGHPKTEQYVDKLLQKEFQLQNTPRILLHQFVRDYFDEGIDPIATVIRIAGNDLEVSGIALFKEDVYVTKLPTKDMIFFNLLYQNQKQGEFSFTLNDEETKSIMFNAISSKRKIKIRRDEEGVLHADIRMVVHGSVLEYIGKLNLSTDDSAKVEKKMSAYISEHSERVLSFMQKHSVDSIGLGRYVRNELGYAEWEKLDWAEAYPSVQVHVNAEFHIKNFGNFFD</sequence>
<evidence type="ECO:0000256" key="7">
    <source>
        <dbReference type="ARBA" id="ARBA00023288"/>
    </source>
</evidence>
<dbReference type="GO" id="GO:0009847">
    <property type="term" value="P:spore germination"/>
    <property type="evidence" value="ECO:0007669"/>
    <property type="project" value="InterPro"/>
</dbReference>
<evidence type="ECO:0000256" key="4">
    <source>
        <dbReference type="ARBA" id="ARBA00022729"/>
    </source>
</evidence>
<dbReference type="Gene3D" id="3.30.300.210">
    <property type="entry name" value="Nutrient germinant receptor protein C, domain 3"/>
    <property type="match status" value="1"/>
</dbReference>
<keyword evidence="3" id="KW-0309">Germination</keyword>
<evidence type="ECO:0000256" key="1">
    <source>
        <dbReference type="ARBA" id="ARBA00004635"/>
    </source>
</evidence>
<organism evidence="11 12">
    <name type="scientific">Paenibacillus chitinolyticus</name>
    <dbReference type="NCBI Taxonomy" id="79263"/>
    <lineage>
        <taxon>Bacteria</taxon>
        <taxon>Bacillati</taxon>
        <taxon>Bacillota</taxon>
        <taxon>Bacilli</taxon>
        <taxon>Bacillales</taxon>
        <taxon>Paenibacillaceae</taxon>
        <taxon>Paenibacillus</taxon>
    </lineage>
</organism>
<dbReference type="PANTHER" id="PTHR35789">
    <property type="entry name" value="SPORE GERMINATION PROTEIN B3"/>
    <property type="match status" value="1"/>
</dbReference>
<dbReference type="EMBL" id="CP026520">
    <property type="protein sequence ID" value="QAV19796.1"/>
    <property type="molecule type" value="Genomic_DNA"/>
</dbReference>
<gene>
    <name evidence="10" type="ORF">M5X16_14000</name>
    <name evidence="11" type="ORF">PC41400_19900</name>
</gene>
<dbReference type="InterPro" id="IPR057336">
    <property type="entry name" value="GerAC_N"/>
</dbReference>
<dbReference type="PROSITE" id="PS51257">
    <property type="entry name" value="PROKAR_LIPOPROTEIN"/>
    <property type="match status" value="1"/>
</dbReference>
<reference evidence="11 12" key="1">
    <citation type="submission" date="2018-01" db="EMBL/GenBank/DDBJ databases">
        <title>The whole genome sequencing and assembly of Paenibacillus chitinolyticus KCCM 41400 strain.</title>
        <authorList>
            <person name="Kim J.-Y."/>
            <person name="Park M.-K."/>
            <person name="Lee Y.-J."/>
            <person name="Yi H."/>
            <person name="Bahn Y.-S."/>
            <person name="Kim J.F."/>
            <person name="Lee D.-W."/>
        </authorList>
    </citation>
    <scope>NUCLEOTIDE SEQUENCE [LARGE SCALE GENOMIC DNA]</scope>
    <source>
        <strain evidence="11 12">KCCM 41400</strain>
    </source>
</reference>
<dbReference type="Proteomes" id="UP001527202">
    <property type="component" value="Unassembled WGS sequence"/>
</dbReference>
<evidence type="ECO:0000256" key="2">
    <source>
        <dbReference type="ARBA" id="ARBA00007886"/>
    </source>
</evidence>
<evidence type="ECO:0000256" key="3">
    <source>
        <dbReference type="ARBA" id="ARBA00022544"/>
    </source>
</evidence>
<keyword evidence="4" id="KW-0732">Signal</keyword>
<name>A0A410WZB4_9BACL</name>
<dbReference type="NCBIfam" id="TIGR02887">
    <property type="entry name" value="spore_ger_x_C"/>
    <property type="match status" value="1"/>
</dbReference>
<keyword evidence="6" id="KW-0564">Palmitate</keyword>
<dbReference type="Proteomes" id="UP000288943">
    <property type="component" value="Chromosome"/>
</dbReference>
<dbReference type="GeneID" id="95377061"/>
<evidence type="ECO:0000256" key="6">
    <source>
        <dbReference type="ARBA" id="ARBA00023139"/>
    </source>
</evidence>
<comment type="subcellular location">
    <subcellularLocation>
        <location evidence="1">Membrane</location>
        <topology evidence="1">Lipid-anchor</topology>
    </subcellularLocation>
</comment>
<dbReference type="PANTHER" id="PTHR35789:SF1">
    <property type="entry name" value="SPORE GERMINATION PROTEIN B3"/>
    <property type="match status" value="1"/>
</dbReference>
<feature type="domain" description="Spore germination GerAC-like C-terminal" evidence="8">
    <location>
        <begin position="197"/>
        <end position="361"/>
    </location>
</feature>
<evidence type="ECO:0000259" key="9">
    <source>
        <dbReference type="Pfam" id="PF25198"/>
    </source>
</evidence>
<dbReference type="KEGG" id="pchi:PC41400_19900"/>
<dbReference type="InterPro" id="IPR008844">
    <property type="entry name" value="Spore_GerAC-like"/>
</dbReference>
<proteinExistence type="inferred from homology"/>
<accession>A0A410WZB4</accession>
<dbReference type="Pfam" id="PF05504">
    <property type="entry name" value="Spore_GerAC"/>
    <property type="match status" value="1"/>
</dbReference>
<evidence type="ECO:0000313" key="11">
    <source>
        <dbReference type="EMBL" id="QAV19796.1"/>
    </source>
</evidence>
<dbReference type="OrthoDB" id="2592518at2"/>
<evidence type="ECO:0000313" key="10">
    <source>
        <dbReference type="EMBL" id="MCY9596888.1"/>
    </source>
</evidence>
<evidence type="ECO:0000256" key="5">
    <source>
        <dbReference type="ARBA" id="ARBA00023136"/>
    </source>
</evidence>
<evidence type="ECO:0000259" key="8">
    <source>
        <dbReference type="Pfam" id="PF05504"/>
    </source>
</evidence>
<feature type="domain" description="Spore germination protein N-terminal" evidence="9">
    <location>
        <begin position="21"/>
        <end position="189"/>
    </location>
</feature>